<proteinExistence type="predicted"/>
<dbReference type="Gene3D" id="2.10.70.100">
    <property type="match status" value="1"/>
</dbReference>
<evidence type="ECO:0000259" key="7">
    <source>
        <dbReference type="PROSITE" id="PS50113"/>
    </source>
</evidence>
<dbReference type="SMART" id="SM00086">
    <property type="entry name" value="PAC"/>
    <property type="match status" value="6"/>
</dbReference>
<dbReference type="Pfam" id="PF13185">
    <property type="entry name" value="GAF_2"/>
    <property type="match status" value="1"/>
</dbReference>
<protein>
    <recommendedName>
        <fullName evidence="2">histidine kinase</fullName>
        <ecNumber evidence="2">2.7.13.3</ecNumber>
    </recommendedName>
</protein>
<dbReference type="CDD" id="cd00130">
    <property type="entry name" value="PAS"/>
    <property type="match status" value="5"/>
</dbReference>
<evidence type="ECO:0000256" key="5">
    <source>
        <dbReference type="ARBA" id="ARBA00022777"/>
    </source>
</evidence>
<dbReference type="InterPro" id="IPR013655">
    <property type="entry name" value="PAS_fold_3"/>
</dbReference>
<evidence type="ECO:0000256" key="3">
    <source>
        <dbReference type="ARBA" id="ARBA00022553"/>
    </source>
</evidence>
<feature type="domain" description="PAC" evidence="7">
    <location>
        <begin position="372"/>
        <end position="424"/>
    </location>
</feature>
<dbReference type="InterPro" id="IPR001610">
    <property type="entry name" value="PAC"/>
</dbReference>
<dbReference type="PROSITE" id="PS50113">
    <property type="entry name" value="PAC"/>
    <property type="match status" value="3"/>
</dbReference>
<dbReference type="EMBL" id="JBHTIA010000008">
    <property type="protein sequence ID" value="MFD0765563.1"/>
    <property type="molecule type" value="Genomic_DNA"/>
</dbReference>
<dbReference type="Gene3D" id="3.30.450.20">
    <property type="entry name" value="PAS domain"/>
    <property type="match status" value="6"/>
</dbReference>
<evidence type="ECO:0000256" key="4">
    <source>
        <dbReference type="ARBA" id="ARBA00022679"/>
    </source>
</evidence>
<feature type="domain" description="PAS" evidence="6">
    <location>
        <begin position="1"/>
        <end position="55"/>
    </location>
</feature>
<dbReference type="SMART" id="SM00091">
    <property type="entry name" value="PAS"/>
    <property type="match status" value="6"/>
</dbReference>
<evidence type="ECO:0000259" key="6">
    <source>
        <dbReference type="PROSITE" id="PS50112"/>
    </source>
</evidence>
<feature type="domain" description="PAC" evidence="7">
    <location>
        <begin position="879"/>
        <end position="931"/>
    </location>
</feature>
<dbReference type="InterPro" id="IPR029016">
    <property type="entry name" value="GAF-like_dom_sf"/>
</dbReference>
<evidence type="ECO:0000256" key="1">
    <source>
        <dbReference type="ARBA" id="ARBA00000085"/>
    </source>
</evidence>
<sequence length="997" mass="114949">MQEYSELFDFSPVPMWVYDIRDLSILAANKAACKDYGYTAEEFTSLTVEVLWPEEDKAKMLSVTAERISKTVTDQLIVRHITRSGKILEVEITSQPYKAWHDNARVIMALDVTDKLHAIRAAKLVGEFDMLERNILALNSKDDTSTRQVLTTYLAGIESLFPQLACCVMRVKNNKIYHWASASLPLNIINEFDNVEINEHAGSCGTAAYLKEKVIVTNVITDARWEQYKEVAVNAGYLSCWSYPLIGSDQQVMATFAIYNRKTGGPSELEQMIIARATGLLTILLEVRLYAEMLEETHKLMGQGQELAQFGNWSWDIVDNLVSWSDTLYDIYGIKRSAFEANFEGYLKMLHPADRGRVTEIIYGVMQSRNDVEFEERIIRPGGELRYLSSWATLKCDEEGRPVKMIGACLDISDWKKHERQLQKSNDRYEYISKASKDAVFDVDLTEDHISWGDGFLRVFGYNVGERKFSLQEWAQLVHPDDGAYISADLQRALNDRKRMSWTREYRLKHLDGYYLQVEATGYILRNKKGTATQMIGVVRDITERYETARALAASEKRYSDLFHMSPLPMWVYDIDTYRFLDVNKAAVKVYGYTKEEFLSMTIMGIRPKEDIKVVTGHLKNNIRPGRYYSSMARHLKKNGEIMLVNANGNSISYNDRPARMIVVVDITEKVRAREALEKSERRFKQLIQEGSDLIAILSEEGKLKYVSPTAERILGVDVEELIGQEGISFIHTNDIYEVKRGFAQLEYFKRVELAPFRIFNSRQQVLWMETIITDMRDDETVGGIIINARDVTQRVLSEWQNKEMLERYNIVAKATSDTIWDCNLQNNEVNWNHGIKNMFGYEHPAGTFSWWQEHVHPDDLKKITDLVEAKKQSGEERWSSEYRFRCADGSYKFVFDRGFLLFDSSGRPVRMIGAMQDITERMNYIREMEENNKKLMDIAWTQAHLVRGPLSRILGISDLLRSGDNDPETSARLLEYLTMSAEELDKIVKTIIEKGE</sequence>
<feature type="domain" description="PAS" evidence="6">
    <location>
        <begin position="425"/>
        <end position="497"/>
    </location>
</feature>
<dbReference type="EC" id="2.7.13.3" evidence="2"/>
<name>A0ABW2ZH60_9SPHI</name>
<feature type="domain" description="PAS" evidence="6">
    <location>
        <begin position="680"/>
        <end position="741"/>
    </location>
</feature>
<dbReference type="Pfam" id="PF13426">
    <property type="entry name" value="PAS_9"/>
    <property type="match status" value="1"/>
</dbReference>
<dbReference type="InterPro" id="IPR052162">
    <property type="entry name" value="Sensor_kinase/Photoreceptor"/>
</dbReference>
<dbReference type="SUPFAM" id="SSF47384">
    <property type="entry name" value="Homodimeric domain of signal transducing histidine kinase"/>
    <property type="match status" value="1"/>
</dbReference>
<dbReference type="Proteomes" id="UP001597073">
    <property type="component" value="Unassembled WGS sequence"/>
</dbReference>
<dbReference type="SUPFAM" id="SSF55781">
    <property type="entry name" value="GAF domain-like"/>
    <property type="match status" value="1"/>
</dbReference>
<gene>
    <name evidence="8" type="ORF">ACFQZI_11930</name>
</gene>
<dbReference type="CDD" id="cd00082">
    <property type="entry name" value="HisKA"/>
    <property type="match status" value="1"/>
</dbReference>
<dbReference type="RefSeq" id="WP_377142783.1">
    <property type="nucleotide sequence ID" value="NZ_JBHTIA010000008.1"/>
</dbReference>
<dbReference type="InterPro" id="IPR000700">
    <property type="entry name" value="PAS-assoc_C"/>
</dbReference>
<reference evidence="9" key="1">
    <citation type="journal article" date="2019" name="Int. J. Syst. Evol. Microbiol.">
        <title>The Global Catalogue of Microorganisms (GCM) 10K type strain sequencing project: providing services to taxonomists for standard genome sequencing and annotation.</title>
        <authorList>
            <consortium name="The Broad Institute Genomics Platform"/>
            <consortium name="The Broad Institute Genome Sequencing Center for Infectious Disease"/>
            <person name="Wu L."/>
            <person name="Ma J."/>
        </authorList>
    </citation>
    <scope>NUCLEOTIDE SEQUENCE [LARGE SCALE GENOMIC DNA]</scope>
    <source>
        <strain evidence="9">CCUG 60742</strain>
    </source>
</reference>
<keyword evidence="3" id="KW-0597">Phosphoprotein</keyword>
<evidence type="ECO:0000256" key="2">
    <source>
        <dbReference type="ARBA" id="ARBA00012438"/>
    </source>
</evidence>
<comment type="caution">
    <text evidence="8">The sequence shown here is derived from an EMBL/GenBank/DDBJ whole genome shotgun (WGS) entry which is preliminary data.</text>
</comment>
<feature type="domain" description="PAC" evidence="7">
    <location>
        <begin position="502"/>
        <end position="554"/>
    </location>
</feature>
<accession>A0ABW2ZH60</accession>
<organism evidence="8 9">
    <name type="scientific">Mucilaginibacter lutimaris</name>
    <dbReference type="NCBI Taxonomy" id="931629"/>
    <lineage>
        <taxon>Bacteria</taxon>
        <taxon>Pseudomonadati</taxon>
        <taxon>Bacteroidota</taxon>
        <taxon>Sphingobacteriia</taxon>
        <taxon>Sphingobacteriales</taxon>
        <taxon>Sphingobacteriaceae</taxon>
        <taxon>Mucilaginibacter</taxon>
    </lineage>
</organism>
<dbReference type="InterPro" id="IPR003018">
    <property type="entry name" value="GAF"/>
</dbReference>
<keyword evidence="9" id="KW-1185">Reference proteome</keyword>
<dbReference type="SUPFAM" id="SSF55785">
    <property type="entry name" value="PYP-like sensor domain (PAS domain)"/>
    <property type="match status" value="6"/>
</dbReference>
<dbReference type="PANTHER" id="PTHR43304">
    <property type="entry name" value="PHYTOCHROME-LIKE PROTEIN CPH1"/>
    <property type="match status" value="1"/>
</dbReference>
<dbReference type="InterPro" id="IPR000014">
    <property type="entry name" value="PAS"/>
</dbReference>
<dbReference type="InterPro" id="IPR003661">
    <property type="entry name" value="HisK_dim/P_dom"/>
</dbReference>
<feature type="domain" description="PAS" evidence="6">
    <location>
        <begin position="555"/>
        <end position="626"/>
    </location>
</feature>
<dbReference type="Gene3D" id="3.30.450.40">
    <property type="match status" value="1"/>
</dbReference>
<dbReference type="Pfam" id="PF08447">
    <property type="entry name" value="PAS_3"/>
    <property type="match status" value="5"/>
</dbReference>
<keyword evidence="5" id="KW-0418">Kinase</keyword>
<dbReference type="InterPro" id="IPR035965">
    <property type="entry name" value="PAS-like_dom_sf"/>
</dbReference>
<evidence type="ECO:0000313" key="9">
    <source>
        <dbReference type="Proteomes" id="UP001597073"/>
    </source>
</evidence>
<dbReference type="PROSITE" id="PS50112">
    <property type="entry name" value="PAS"/>
    <property type="match status" value="4"/>
</dbReference>
<keyword evidence="4" id="KW-0808">Transferase</keyword>
<dbReference type="NCBIfam" id="TIGR00229">
    <property type="entry name" value="sensory_box"/>
    <property type="match status" value="5"/>
</dbReference>
<evidence type="ECO:0000313" key="8">
    <source>
        <dbReference type="EMBL" id="MFD0765563.1"/>
    </source>
</evidence>
<dbReference type="PANTHER" id="PTHR43304:SF1">
    <property type="entry name" value="PAC DOMAIN-CONTAINING PROTEIN"/>
    <property type="match status" value="1"/>
</dbReference>
<dbReference type="InterPro" id="IPR036097">
    <property type="entry name" value="HisK_dim/P_sf"/>
</dbReference>
<comment type="catalytic activity">
    <reaction evidence="1">
        <text>ATP + protein L-histidine = ADP + protein N-phospho-L-histidine.</text>
        <dbReference type="EC" id="2.7.13.3"/>
    </reaction>
</comment>